<evidence type="ECO:0000256" key="9">
    <source>
        <dbReference type="ARBA" id="ARBA00023102"/>
    </source>
</evidence>
<comment type="caution">
    <text evidence="13">The sequence shown here is derived from an EMBL/GenBank/DDBJ whole genome shotgun (WGS) entry which is preliminary data.</text>
</comment>
<dbReference type="PANTHER" id="PTHR42885">
    <property type="entry name" value="HISTIDINOL-PHOSPHATE AMINOTRANSFERASE-RELATED"/>
    <property type="match status" value="1"/>
</dbReference>
<accession>A0A426VDZ5</accession>
<comment type="catalytic activity">
    <reaction evidence="10 11">
        <text>L-histidinol phosphate + 2-oxoglutarate = 3-(imidazol-4-yl)-2-oxopropyl phosphate + L-glutamate</text>
        <dbReference type="Rhea" id="RHEA:23744"/>
        <dbReference type="ChEBI" id="CHEBI:16810"/>
        <dbReference type="ChEBI" id="CHEBI:29985"/>
        <dbReference type="ChEBI" id="CHEBI:57766"/>
        <dbReference type="ChEBI" id="CHEBI:57980"/>
        <dbReference type="EC" id="2.6.1.9"/>
    </reaction>
</comment>
<dbReference type="RefSeq" id="WP_125242311.1">
    <property type="nucleotide sequence ID" value="NZ_RSED01000004.1"/>
</dbReference>
<evidence type="ECO:0000256" key="8">
    <source>
        <dbReference type="ARBA" id="ARBA00022898"/>
    </source>
</evidence>
<dbReference type="Gene3D" id="3.40.640.10">
    <property type="entry name" value="Type I PLP-dependent aspartate aminotransferase-like (Major domain)"/>
    <property type="match status" value="1"/>
</dbReference>
<dbReference type="Gene3D" id="3.90.1150.10">
    <property type="entry name" value="Aspartate Aminotransferase, domain 1"/>
    <property type="match status" value="1"/>
</dbReference>
<dbReference type="InterPro" id="IPR015424">
    <property type="entry name" value="PyrdxlP-dep_Trfase"/>
</dbReference>
<comment type="pathway">
    <text evidence="2 11">Amino-acid biosynthesis; L-histidine biosynthesis; L-histidine from 5-phospho-alpha-D-ribose 1-diphosphate: step 7/9.</text>
</comment>
<evidence type="ECO:0000256" key="2">
    <source>
        <dbReference type="ARBA" id="ARBA00005011"/>
    </source>
</evidence>
<comment type="similarity">
    <text evidence="3 11">Belongs to the class-II pyridoxal-phosphate-dependent aminotransferase family. Histidinol-phosphate aminotransferase subfamily.</text>
</comment>
<evidence type="ECO:0000256" key="6">
    <source>
        <dbReference type="ARBA" id="ARBA00022605"/>
    </source>
</evidence>
<dbReference type="GO" id="GO:0030170">
    <property type="term" value="F:pyridoxal phosphate binding"/>
    <property type="evidence" value="ECO:0007669"/>
    <property type="project" value="InterPro"/>
</dbReference>
<dbReference type="Pfam" id="PF00155">
    <property type="entry name" value="Aminotran_1_2"/>
    <property type="match status" value="1"/>
</dbReference>
<keyword evidence="7 11" id="KW-0808">Transferase</keyword>
<keyword evidence="8 11" id="KW-0663">Pyridoxal phosphate</keyword>
<reference evidence="13 14" key="1">
    <citation type="submission" date="2018-12" db="EMBL/GenBank/DDBJ databases">
        <title>The whole draft genome of Aquabacterium sp. SJQ9.</title>
        <authorList>
            <person name="Sun L."/>
            <person name="Gao X."/>
            <person name="Chen W."/>
            <person name="Huang K."/>
        </authorList>
    </citation>
    <scope>NUCLEOTIDE SEQUENCE [LARGE SCALE GENOMIC DNA]</scope>
    <source>
        <strain evidence="13 14">SJQ9</strain>
    </source>
</reference>
<dbReference type="EC" id="2.6.1.9" evidence="11"/>
<dbReference type="InterPro" id="IPR015421">
    <property type="entry name" value="PyrdxlP-dep_Trfase_major"/>
</dbReference>
<evidence type="ECO:0000256" key="11">
    <source>
        <dbReference type="HAMAP-Rule" id="MF_01023"/>
    </source>
</evidence>
<dbReference type="SUPFAM" id="SSF53383">
    <property type="entry name" value="PLP-dependent transferases"/>
    <property type="match status" value="1"/>
</dbReference>
<dbReference type="UniPathway" id="UPA00031">
    <property type="reaction ID" value="UER00012"/>
</dbReference>
<dbReference type="OrthoDB" id="9813612at2"/>
<evidence type="ECO:0000256" key="10">
    <source>
        <dbReference type="ARBA" id="ARBA00047481"/>
    </source>
</evidence>
<comment type="subunit">
    <text evidence="4 11">Homodimer.</text>
</comment>
<evidence type="ECO:0000256" key="4">
    <source>
        <dbReference type="ARBA" id="ARBA00011738"/>
    </source>
</evidence>
<dbReference type="GO" id="GO:0004400">
    <property type="term" value="F:histidinol-phosphate transaminase activity"/>
    <property type="evidence" value="ECO:0007669"/>
    <property type="project" value="UniProtKB-UniRule"/>
</dbReference>
<dbReference type="InterPro" id="IPR005861">
    <property type="entry name" value="HisP_aminotrans"/>
</dbReference>
<dbReference type="CDD" id="cd00609">
    <property type="entry name" value="AAT_like"/>
    <property type="match status" value="1"/>
</dbReference>
<comment type="cofactor">
    <cofactor evidence="1 11">
        <name>pyridoxal 5'-phosphate</name>
        <dbReference type="ChEBI" id="CHEBI:597326"/>
    </cofactor>
</comment>
<proteinExistence type="inferred from homology"/>
<evidence type="ECO:0000256" key="3">
    <source>
        <dbReference type="ARBA" id="ARBA00007970"/>
    </source>
</evidence>
<dbReference type="Proteomes" id="UP000269265">
    <property type="component" value="Unassembled WGS sequence"/>
</dbReference>
<evidence type="ECO:0000256" key="1">
    <source>
        <dbReference type="ARBA" id="ARBA00001933"/>
    </source>
</evidence>
<feature type="modified residue" description="N6-(pyridoxal phosphate)lysine" evidence="11">
    <location>
        <position position="219"/>
    </location>
</feature>
<keyword evidence="6 11" id="KW-0028">Amino-acid biosynthesis</keyword>
<keyword evidence="5 11" id="KW-0032">Aminotransferase</keyword>
<protein>
    <recommendedName>
        <fullName evidence="11">Histidinol-phosphate aminotransferase</fullName>
        <ecNumber evidence="11">2.6.1.9</ecNumber>
    </recommendedName>
    <alternativeName>
        <fullName evidence="11">Imidazole acetol-phosphate transaminase</fullName>
    </alternativeName>
</protein>
<organism evidence="13 14">
    <name type="scientific">Aquabacterium soli</name>
    <dbReference type="NCBI Taxonomy" id="2493092"/>
    <lineage>
        <taxon>Bacteria</taxon>
        <taxon>Pseudomonadati</taxon>
        <taxon>Pseudomonadota</taxon>
        <taxon>Betaproteobacteria</taxon>
        <taxon>Burkholderiales</taxon>
        <taxon>Aquabacterium</taxon>
    </lineage>
</organism>
<evidence type="ECO:0000256" key="5">
    <source>
        <dbReference type="ARBA" id="ARBA00022576"/>
    </source>
</evidence>
<gene>
    <name evidence="11" type="primary">hisC</name>
    <name evidence="13" type="ORF">EIP75_05825</name>
</gene>
<evidence type="ECO:0000313" key="14">
    <source>
        <dbReference type="Proteomes" id="UP000269265"/>
    </source>
</evidence>
<name>A0A426VDZ5_9BURK</name>
<keyword evidence="14" id="KW-1185">Reference proteome</keyword>
<sequence length="367" mass="39774">MSLLDTFRPDVRALHAYHVQDAAGFIKLDAMENPFALTPELQDELGRRLGAVALNRYPGPRINDLQAALRRHAQVPDGFGLVLGNGSDELISLLSLACAKPGATVLAPLPGFVMYEMSATLQGLRFVSVPLTPDFELDAAAMVAAVREHRPAITYIAYPNNPTANLWDDAAIEQVVQAVAANGQGLVVIDEAYQPFASKSYLDRLQQHPHVLLMRTLSKFGLAGIRLGYMLGRADLIEQVDKVRPPYNISVLNTEAALFALDHEAEFTRQAGVIKAERERLQSFLATLPGAQAYPSQANMILVRVNDAASTFAALKQRGILIKNVSGLHRLLANCIRLTVGLPAENDALMAALADLLREPLTSPSAA</sequence>
<evidence type="ECO:0000256" key="7">
    <source>
        <dbReference type="ARBA" id="ARBA00022679"/>
    </source>
</evidence>
<dbReference type="GO" id="GO:0000105">
    <property type="term" value="P:L-histidine biosynthetic process"/>
    <property type="evidence" value="ECO:0007669"/>
    <property type="project" value="UniProtKB-UniRule"/>
</dbReference>
<evidence type="ECO:0000313" key="13">
    <source>
        <dbReference type="EMBL" id="RRS05092.1"/>
    </source>
</evidence>
<dbReference type="NCBIfam" id="TIGR01141">
    <property type="entry name" value="hisC"/>
    <property type="match status" value="1"/>
</dbReference>
<dbReference type="EMBL" id="RSED01000004">
    <property type="protein sequence ID" value="RRS05092.1"/>
    <property type="molecule type" value="Genomic_DNA"/>
</dbReference>
<dbReference type="InterPro" id="IPR004839">
    <property type="entry name" value="Aminotransferase_I/II_large"/>
</dbReference>
<keyword evidence="9 11" id="KW-0368">Histidine biosynthesis</keyword>
<feature type="domain" description="Aminotransferase class I/classII large" evidence="12">
    <location>
        <begin position="26"/>
        <end position="351"/>
    </location>
</feature>
<dbReference type="InterPro" id="IPR015422">
    <property type="entry name" value="PyrdxlP-dep_Trfase_small"/>
</dbReference>
<evidence type="ECO:0000259" key="12">
    <source>
        <dbReference type="Pfam" id="PF00155"/>
    </source>
</evidence>
<dbReference type="HAMAP" id="MF_01023">
    <property type="entry name" value="HisC_aminotrans_2"/>
    <property type="match status" value="1"/>
</dbReference>
<dbReference type="AlphaFoldDB" id="A0A426VDZ5"/>
<dbReference type="PANTHER" id="PTHR42885:SF2">
    <property type="entry name" value="HISTIDINOL-PHOSPHATE AMINOTRANSFERASE"/>
    <property type="match status" value="1"/>
</dbReference>